<dbReference type="Gene3D" id="2.60.40.420">
    <property type="entry name" value="Cupredoxins - blue copper proteins"/>
    <property type="match status" value="1"/>
</dbReference>
<dbReference type="GO" id="GO:0005507">
    <property type="term" value="F:copper ion binding"/>
    <property type="evidence" value="ECO:0007669"/>
    <property type="project" value="InterPro"/>
</dbReference>
<gene>
    <name evidence="6" type="ORF">AMORRO_LOCUS12931</name>
</gene>
<dbReference type="Proteomes" id="UP000789342">
    <property type="component" value="Unassembled WGS sequence"/>
</dbReference>
<keyword evidence="3" id="KW-0560">Oxidoreductase</keyword>
<feature type="non-terminal residue" evidence="6">
    <location>
        <position position="137"/>
    </location>
</feature>
<dbReference type="OrthoDB" id="2121828at2759"/>
<dbReference type="GO" id="GO:0016491">
    <property type="term" value="F:oxidoreductase activity"/>
    <property type="evidence" value="ECO:0007669"/>
    <property type="project" value="UniProtKB-KW"/>
</dbReference>
<comment type="similarity">
    <text evidence="1">Belongs to the multicopper oxidase family.</text>
</comment>
<dbReference type="PROSITE" id="PS00080">
    <property type="entry name" value="MULTICOPPER_OXIDASE2"/>
    <property type="match status" value="1"/>
</dbReference>
<evidence type="ECO:0000256" key="1">
    <source>
        <dbReference type="ARBA" id="ARBA00010609"/>
    </source>
</evidence>
<evidence type="ECO:0000256" key="3">
    <source>
        <dbReference type="ARBA" id="ARBA00023002"/>
    </source>
</evidence>
<evidence type="ECO:0000256" key="2">
    <source>
        <dbReference type="ARBA" id="ARBA00022723"/>
    </source>
</evidence>
<evidence type="ECO:0000313" key="7">
    <source>
        <dbReference type="Proteomes" id="UP000789342"/>
    </source>
</evidence>
<proteinExistence type="inferred from homology"/>
<sequence>IIDGDNFSASDNVYYYHGLNSPIQIVLNNTENRTHPFHLHGHSFWIIAQGGIGSNVQPLSSLKFNFDDPPFRDIITLKELSLSVIRYYADNPGVWLLHCHIEWHIELGMVVQLVELPEIFSKYVIPNDVNRLCTSIS</sequence>
<accession>A0A9N9I088</accession>
<organism evidence="6 7">
    <name type="scientific">Acaulospora morrowiae</name>
    <dbReference type="NCBI Taxonomy" id="94023"/>
    <lineage>
        <taxon>Eukaryota</taxon>
        <taxon>Fungi</taxon>
        <taxon>Fungi incertae sedis</taxon>
        <taxon>Mucoromycota</taxon>
        <taxon>Glomeromycotina</taxon>
        <taxon>Glomeromycetes</taxon>
        <taxon>Diversisporales</taxon>
        <taxon>Acaulosporaceae</taxon>
        <taxon>Acaulospora</taxon>
    </lineage>
</organism>
<dbReference type="InterPro" id="IPR002355">
    <property type="entry name" value="Cu_oxidase_Cu_BS"/>
</dbReference>
<keyword evidence="7" id="KW-1185">Reference proteome</keyword>
<keyword evidence="2" id="KW-0479">Metal-binding</keyword>
<keyword evidence="4" id="KW-0186">Copper</keyword>
<comment type="caution">
    <text evidence="6">The sequence shown here is derived from an EMBL/GenBank/DDBJ whole genome shotgun (WGS) entry which is preliminary data.</text>
</comment>
<dbReference type="AlphaFoldDB" id="A0A9N9I088"/>
<dbReference type="SUPFAM" id="SSF49503">
    <property type="entry name" value="Cupredoxins"/>
    <property type="match status" value="1"/>
</dbReference>
<protein>
    <submittedName>
        <fullName evidence="6">3450_t:CDS:1</fullName>
    </submittedName>
</protein>
<dbReference type="InterPro" id="IPR011706">
    <property type="entry name" value="Cu-oxidase_C"/>
</dbReference>
<dbReference type="InterPro" id="IPR008972">
    <property type="entry name" value="Cupredoxin"/>
</dbReference>
<reference evidence="6" key="1">
    <citation type="submission" date="2021-06" db="EMBL/GenBank/DDBJ databases">
        <authorList>
            <person name="Kallberg Y."/>
            <person name="Tangrot J."/>
            <person name="Rosling A."/>
        </authorList>
    </citation>
    <scope>NUCLEOTIDE SEQUENCE</scope>
    <source>
        <strain evidence="6">CL551</strain>
    </source>
</reference>
<evidence type="ECO:0000256" key="4">
    <source>
        <dbReference type="ARBA" id="ARBA00023008"/>
    </source>
</evidence>
<dbReference type="Pfam" id="PF07731">
    <property type="entry name" value="Cu-oxidase_2"/>
    <property type="match status" value="1"/>
</dbReference>
<evidence type="ECO:0000313" key="6">
    <source>
        <dbReference type="EMBL" id="CAG8714830.1"/>
    </source>
</evidence>
<evidence type="ECO:0000259" key="5">
    <source>
        <dbReference type="Pfam" id="PF07731"/>
    </source>
</evidence>
<dbReference type="InterPro" id="IPR045087">
    <property type="entry name" value="Cu-oxidase_fam"/>
</dbReference>
<dbReference type="PANTHER" id="PTHR11709:SF394">
    <property type="entry name" value="FI03373P-RELATED"/>
    <property type="match status" value="1"/>
</dbReference>
<feature type="domain" description="Plastocyanin-like" evidence="5">
    <location>
        <begin position="7"/>
        <end position="117"/>
    </location>
</feature>
<name>A0A9N9I088_9GLOM</name>
<dbReference type="PANTHER" id="PTHR11709">
    <property type="entry name" value="MULTI-COPPER OXIDASE"/>
    <property type="match status" value="1"/>
</dbReference>
<dbReference type="EMBL" id="CAJVPV010020497">
    <property type="protein sequence ID" value="CAG8714830.1"/>
    <property type="molecule type" value="Genomic_DNA"/>
</dbReference>